<protein>
    <recommendedName>
        <fullName evidence="4">Sporulation related domain-containing protein</fullName>
    </recommendedName>
</protein>
<name>A0A1M5F1Q0_9FLAO</name>
<accession>A0A1M5F1Q0</accession>
<organism evidence="2 3">
    <name type="scientific">Flavobacterium segetis</name>
    <dbReference type="NCBI Taxonomy" id="271157"/>
    <lineage>
        <taxon>Bacteria</taxon>
        <taxon>Pseudomonadati</taxon>
        <taxon>Bacteroidota</taxon>
        <taxon>Flavobacteriia</taxon>
        <taxon>Flavobacteriales</taxon>
        <taxon>Flavobacteriaceae</taxon>
        <taxon>Flavobacterium</taxon>
    </lineage>
</organism>
<dbReference type="Proteomes" id="UP000184036">
    <property type="component" value="Unassembled WGS sequence"/>
</dbReference>
<reference evidence="3" key="1">
    <citation type="submission" date="2016-11" db="EMBL/GenBank/DDBJ databases">
        <authorList>
            <person name="Varghese N."/>
            <person name="Submissions S."/>
        </authorList>
    </citation>
    <scope>NUCLEOTIDE SEQUENCE [LARGE SCALE GENOMIC DNA]</scope>
    <source>
        <strain evidence="3">DSM 19741</strain>
    </source>
</reference>
<evidence type="ECO:0000256" key="1">
    <source>
        <dbReference type="SAM" id="SignalP"/>
    </source>
</evidence>
<evidence type="ECO:0008006" key="4">
    <source>
        <dbReference type="Google" id="ProtNLM"/>
    </source>
</evidence>
<dbReference type="EMBL" id="FQWE01000002">
    <property type="protein sequence ID" value="SHF85161.1"/>
    <property type="molecule type" value="Genomic_DNA"/>
</dbReference>
<keyword evidence="1" id="KW-0732">Signal</keyword>
<dbReference type="STRING" id="271157.SAMN05444396_10264"/>
<dbReference type="RefSeq" id="WP_072987924.1">
    <property type="nucleotide sequence ID" value="NZ_FQWE01000002.1"/>
</dbReference>
<gene>
    <name evidence="2" type="ORF">SAMN05444396_10264</name>
</gene>
<keyword evidence="3" id="KW-1185">Reference proteome</keyword>
<evidence type="ECO:0000313" key="3">
    <source>
        <dbReference type="Proteomes" id="UP000184036"/>
    </source>
</evidence>
<feature type="chain" id="PRO_5013382037" description="Sporulation related domain-containing protein" evidence="1">
    <location>
        <begin position="26"/>
        <end position="129"/>
    </location>
</feature>
<evidence type="ECO:0000313" key="2">
    <source>
        <dbReference type="EMBL" id="SHF85161.1"/>
    </source>
</evidence>
<sequence length="129" mass="15157">MRNLALKKTSLTFIFLSLSYFEATAQEGIITLKQDSKFEQFLNERRKIVVLPTINENYQIQIFSGESDKAKSILAEFRQEFKETDGSIYFFTPNFKVWVGNYKTRIEAEKNLITIRKQYSNVLLIRPSK</sequence>
<dbReference type="OrthoDB" id="2473397at2"/>
<dbReference type="AlphaFoldDB" id="A0A1M5F1Q0"/>
<feature type="signal peptide" evidence="1">
    <location>
        <begin position="1"/>
        <end position="25"/>
    </location>
</feature>
<proteinExistence type="predicted"/>